<dbReference type="PANTHER" id="PTHR43346:SF1">
    <property type="entry name" value="QUERCETIN 2,3-DIOXYGENASE-RELATED"/>
    <property type="match status" value="1"/>
</dbReference>
<dbReference type="STRING" id="1235279.C772_03068"/>
<dbReference type="eggNOG" id="COG0662">
    <property type="taxonomic scope" value="Bacteria"/>
</dbReference>
<protein>
    <submittedName>
        <fullName evidence="3">Cupin domain protein</fullName>
    </submittedName>
</protein>
<reference evidence="3 4" key="1">
    <citation type="journal article" date="2013" name="Genome Announc.">
        <title>Draft Genome Sequence of Bhargavaea cecembensis Strain DSE10T, Isolated from a Deep-Sea Sediment Sample Collected at a Depth of 5,904 m from the Chagos-Laccadive Ridge System in the Indian Ocean.</title>
        <authorList>
            <person name="Shivaji S."/>
            <person name="Ara S."/>
            <person name="Begum Z."/>
            <person name="Ruth M."/>
            <person name="Singh A."/>
            <person name="Kumar Pinnaka A."/>
        </authorList>
    </citation>
    <scope>NUCLEOTIDE SEQUENCE [LARGE SCALE GENOMIC DNA]</scope>
    <source>
        <strain evidence="3 4">DSE10</strain>
    </source>
</reference>
<feature type="domain" description="Cupin type-2" evidence="2">
    <location>
        <begin position="55"/>
        <end position="130"/>
    </location>
</feature>
<organism evidence="3 4">
    <name type="scientific">Bhargavaea cecembensis DSE10</name>
    <dbReference type="NCBI Taxonomy" id="1235279"/>
    <lineage>
        <taxon>Bacteria</taxon>
        <taxon>Bacillati</taxon>
        <taxon>Bacillota</taxon>
        <taxon>Bacilli</taxon>
        <taxon>Bacillales</taxon>
        <taxon>Caryophanaceae</taxon>
        <taxon>Bhargavaea</taxon>
    </lineage>
</organism>
<dbReference type="AlphaFoldDB" id="M7NCI2"/>
<evidence type="ECO:0000256" key="1">
    <source>
        <dbReference type="SAM" id="MobiDB-lite"/>
    </source>
</evidence>
<dbReference type="InterPro" id="IPR011051">
    <property type="entry name" value="RmlC_Cupin_sf"/>
</dbReference>
<dbReference type="InterPro" id="IPR052538">
    <property type="entry name" value="Flavonoid_dioxygenase-like"/>
</dbReference>
<dbReference type="PANTHER" id="PTHR43346">
    <property type="entry name" value="LIGAND BINDING DOMAIN PROTEIN, PUTATIVE (AFU_ORTHOLOGUE AFUA_6G14370)-RELATED"/>
    <property type="match status" value="1"/>
</dbReference>
<accession>M7NCI2</accession>
<dbReference type="PATRIC" id="fig|1235279.3.peg.3050"/>
<dbReference type="InterPro" id="IPR013096">
    <property type="entry name" value="Cupin_2"/>
</dbReference>
<comment type="caution">
    <text evidence="3">The sequence shown here is derived from an EMBL/GenBank/DDBJ whole genome shotgun (WGS) entry which is preliminary data.</text>
</comment>
<dbReference type="Proteomes" id="UP000011919">
    <property type="component" value="Unassembled WGS sequence"/>
</dbReference>
<feature type="region of interest" description="Disordered" evidence="1">
    <location>
        <begin position="1"/>
        <end position="22"/>
    </location>
</feature>
<evidence type="ECO:0000259" key="2">
    <source>
        <dbReference type="Pfam" id="PF07883"/>
    </source>
</evidence>
<evidence type="ECO:0000313" key="3">
    <source>
        <dbReference type="EMBL" id="EMR04977.1"/>
    </source>
</evidence>
<gene>
    <name evidence="3" type="ORF">C772_03068</name>
</gene>
<dbReference type="Pfam" id="PF07883">
    <property type="entry name" value="Cupin_2"/>
    <property type="match status" value="1"/>
</dbReference>
<dbReference type="InterPro" id="IPR014710">
    <property type="entry name" value="RmlC-like_jellyroll"/>
</dbReference>
<sequence>MTGMSPAAGYRPTGSPTRFRDHGKRPYVVDIHEAAIANPNFRTAIWTGEYLQVTLMSINPGDEIGLEIHPDTDQFLRIEQGCGIVEMGRRPEQPEYIRQIGEDDAIMIPAGYYHNLTNTGHVPIKLYSIYAPPHHPRGTVHRTQEEAMEAEEHH</sequence>
<keyword evidence="4" id="KW-1185">Reference proteome</keyword>
<proteinExistence type="predicted"/>
<name>M7NCI2_9BACL</name>
<feature type="region of interest" description="Disordered" evidence="1">
    <location>
        <begin position="135"/>
        <end position="154"/>
    </location>
</feature>
<dbReference type="CDD" id="cd02223">
    <property type="entry name" value="cupin_Bh2720-like"/>
    <property type="match status" value="1"/>
</dbReference>
<dbReference type="SUPFAM" id="SSF51182">
    <property type="entry name" value="RmlC-like cupins"/>
    <property type="match status" value="1"/>
</dbReference>
<feature type="compositionally biased region" description="Basic and acidic residues" evidence="1">
    <location>
        <begin position="142"/>
        <end position="154"/>
    </location>
</feature>
<dbReference type="EMBL" id="AOFT01000025">
    <property type="protein sequence ID" value="EMR04977.1"/>
    <property type="molecule type" value="Genomic_DNA"/>
</dbReference>
<dbReference type="Gene3D" id="2.60.120.10">
    <property type="entry name" value="Jelly Rolls"/>
    <property type="match status" value="1"/>
</dbReference>
<evidence type="ECO:0000313" key="4">
    <source>
        <dbReference type="Proteomes" id="UP000011919"/>
    </source>
</evidence>
<dbReference type="RefSeq" id="WP_008301358.1">
    <property type="nucleotide sequence ID" value="NZ_AOFT01000025.1"/>
</dbReference>